<accession>A0A0D6NN61</accession>
<gene>
    <name evidence="1" type="ORF">Abor_031_007</name>
</gene>
<dbReference type="Proteomes" id="UP000032670">
    <property type="component" value="Unassembled WGS sequence"/>
</dbReference>
<name>A0A0D6NN61_9PROT</name>
<proteinExistence type="predicted"/>
<dbReference type="EMBL" id="BAMX01000031">
    <property type="protein sequence ID" value="GAN66841.1"/>
    <property type="molecule type" value="Genomic_DNA"/>
</dbReference>
<evidence type="ECO:0000313" key="2">
    <source>
        <dbReference type="Proteomes" id="UP000032670"/>
    </source>
</evidence>
<reference evidence="1 2" key="1">
    <citation type="submission" date="2012-11" db="EMBL/GenBank/DDBJ databases">
        <title>Whole genome sequence of Acetobacter orientalis 21F-2.</title>
        <authorList>
            <person name="Azuma Y."/>
            <person name="Higashiura N."/>
            <person name="Hirakawa H."/>
            <person name="Matsushita K."/>
        </authorList>
    </citation>
    <scope>NUCLEOTIDE SEQUENCE [LARGE SCALE GENOMIC DNA]</scope>
    <source>
        <strain evidence="1 2">21F-2</strain>
    </source>
</reference>
<dbReference type="STRING" id="1231341.Abor_031_007"/>
<comment type="caution">
    <text evidence="1">The sequence shown here is derived from an EMBL/GenBank/DDBJ whole genome shotgun (WGS) entry which is preliminary data.</text>
</comment>
<protein>
    <submittedName>
        <fullName evidence="1">Uncharacterized protein</fullName>
    </submittedName>
</protein>
<evidence type="ECO:0000313" key="1">
    <source>
        <dbReference type="EMBL" id="GAN66841.1"/>
    </source>
</evidence>
<sequence length="70" mass="7985">MIGRQAIARPQRFILPARLWRKTHRIDPVTDNGGCTAMIITQDIFPHGTDSEQFGRRPDPAFLPRCKGRV</sequence>
<keyword evidence="2" id="KW-1185">Reference proteome</keyword>
<dbReference type="AlphaFoldDB" id="A0A0D6NN61"/>
<organism evidence="1 2">
    <name type="scientific">Acetobacter orientalis</name>
    <dbReference type="NCBI Taxonomy" id="146474"/>
    <lineage>
        <taxon>Bacteria</taxon>
        <taxon>Pseudomonadati</taxon>
        <taxon>Pseudomonadota</taxon>
        <taxon>Alphaproteobacteria</taxon>
        <taxon>Acetobacterales</taxon>
        <taxon>Acetobacteraceae</taxon>
        <taxon>Acetobacter</taxon>
    </lineage>
</organism>